<gene>
    <name evidence="2" type="ORF">H109_04436</name>
</gene>
<sequence>MASNAVIERRNKQIQDAIDGQNLKQALQLCEKRLKKGEDSSFLKAWKANILFSHADEAHRQRGVAETLQLCSASPPVSDLEALNILHNTLNEIGGHEETARALWQNAAKAKPQDLEIQLRWFRVASDAGDWKTAQKAAMSLQNNFPKARNYYFWAIFMCYLIERDTASSDNDRKLFGTLAYRMISKAAGSVPTDPKELLSIPRAIQTAEELYLLIKIYESQSRHKELVEILDSEHLGVGSRIAQNEWLFFTNKLSVIENSGLWDQALKFTKELLTLDESVTAESKPDAKYEERDDWKVWNLLLLATRKAEKQDAFQDTAEVISNYLEKRPASRNAQLANLELKLQGIEMDKSDPEEVLRGCIEYFRRNQRKIYCFNDLQRYLTGLDTRLYSKFEDEVSKIVEETKKSSAIPQINAYKLEYSFRLKFENTKDAIIKTESFVCRCLHDFKDAGRADAGDTPSTIEAEPTDDLCLLAAMALIRLHDAIAGSTTNYVLVQAAGILEHLLLKSPHNYEALLLLVRIYLLLGAGSLALKKFSKLSVKQIQYETVAHNLFTRLATIHPQSAPPSLDLDRKDYDPQAGLRQALLFYRNAESATTYSLSTGLDNGSYINVEGSIELRNDLKNSLCRKMWALEARRLHRIVGGPSISQYDKIVLNNSPLSDKRNFEGFMNCEPRGKPAFEEYVRIGPFQKTQAINALAVSDALFTCLTAVSPKASKPKLSPYLEFDVNSAGNELTSAEKMNIQVHHLLLKCLAVFTGESPSDAATVDNTLSKVGAYLEERLKVLVTSDSKTSGTIDLTPNSNPASPAPSWIFLHEAILLLETLKAILLFISFINKNKSYTSGDGKAKINALKDRVKAVADEVRAQCQGLKIRISSSGMLGHLVDIVHMRPGGLTGTEDVESALTLDAEIEALMDSASLELFCGSLMESWEDALDGVISICSTVR</sequence>
<dbReference type="PANTHER" id="PTHR22767">
    <property type="entry name" value="N-TERMINAL ACETYLTRANSFERASE-RELATED"/>
    <property type="match status" value="1"/>
</dbReference>
<dbReference type="HOGENOM" id="CLU_013217_0_0_1"/>
<dbReference type="InterPro" id="IPR011990">
    <property type="entry name" value="TPR-like_helical_dom_sf"/>
</dbReference>
<dbReference type="Proteomes" id="UP000024533">
    <property type="component" value="Unassembled WGS sequence"/>
</dbReference>
<evidence type="ECO:0000313" key="2">
    <source>
        <dbReference type="EMBL" id="KDB23683.1"/>
    </source>
</evidence>
<protein>
    <recommendedName>
        <fullName evidence="4">N-acetyltransferase B complex non catalytic subunit</fullName>
    </recommendedName>
</protein>
<name>A0A059J7Q9_TRIIM</name>
<comment type="caution">
    <text evidence="2">The sequence shown here is derived from an EMBL/GenBank/DDBJ whole genome shotgun (WGS) entry which is preliminary data.</text>
</comment>
<dbReference type="EMBL" id="AOKY01000297">
    <property type="protein sequence ID" value="KDB23683.1"/>
    <property type="molecule type" value="Genomic_DNA"/>
</dbReference>
<dbReference type="OMA" id="WKRREHQ"/>
<evidence type="ECO:0000313" key="3">
    <source>
        <dbReference type="Proteomes" id="UP000024533"/>
    </source>
</evidence>
<dbReference type="InterPro" id="IPR019183">
    <property type="entry name" value="NAA25_NatB_aux_su"/>
</dbReference>
<dbReference type="Pfam" id="PF09797">
    <property type="entry name" value="NatB_MDM20"/>
    <property type="match status" value="1"/>
</dbReference>
<proteinExistence type="inferred from homology"/>
<dbReference type="OrthoDB" id="1874341at2759"/>
<evidence type="ECO:0000256" key="1">
    <source>
        <dbReference type="ARBA" id="ARBA00006298"/>
    </source>
</evidence>
<reference evidence="2 3" key="1">
    <citation type="submission" date="2014-02" db="EMBL/GenBank/DDBJ databases">
        <title>The Genome Sequence of Trichophyton interdigitale MR816.</title>
        <authorList>
            <consortium name="The Broad Institute Genomics Platform"/>
            <person name="Cuomo C.A."/>
            <person name="White T.C."/>
            <person name="Graser Y."/>
            <person name="Martinez-Rossi N."/>
            <person name="Heitman J."/>
            <person name="Young S.K."/>
            <person name="Zeng Q."/>
            <person name="Gargeya S."/>
            <person name="Abouelleil A."/>
            <person name="Alvarado L."/>
            <person name="Chapman S.B."/>
            <person name="Gainer-Dewar J."/>
            <person name="Goldberg J."/>
            <person name="Griggs A."/>
            <person name="Gujja S."/>
            <person name="Hansen M."/>
            <person name="Howarth C."/>
            <person name="Imamovic A."/>
            <person name="Larimer J."/>
            <person name="Martinez D."/>
            <person name="Murphy C."/>
            <person name="Pearson M.D."/>
            <person name="Persinoti G."/>
            <person name="Poon T."/>
            <person name="Priest M."/>
            <person name="Roberts A.D."/>
            <person name="Saif S."/>
            <person name="Shea T.D."/>
            <person name="Sykes S.N."/>
            <person name="Wortman J."/>
            <person name="Nusbaum C."/>
            <person name="Birren B."/>
        </authorList>
    </citation>
    <scope>NUCLEOTIDE SEQUENCE [LARGE SCALE GENOMIC DNA]</scope>
    <source>
        <strain evidence="2 3">MR816</strain>
    </source>
</reference>
<comment type="similarity">
    <text evidence="1">Belongs to the MDM20/NAA25 family.</text>
</comment>
<dbReference type="GO" id="GO:0031416">
    <property type="term" value="C:NatB complex"/>
    <property type="evidence" value="ECO:0007669"/>
    <property type="project" value="TreeGrafter"/>
</dbReference>
<keyword evidence="3" id="KW-1185">Reference proteome</keyword>
<accession>A0A059J7Q9</accession>
<evidence type="ECO:0008006" key="4">
    <source>
        <dbReference type="Google" id="ProtNLM"/>
    </source>
</evidence>
<dbReference type="STRING" id="1215338.A0A059J7Q9"/>
<dbReference type="AlphaFoldDB" id="A0A059J7Q9"/>
<dbReference type="Gene3D" id="1.25.40.10">
    <property type="entry name" value="Tetratricopeptide repeat domain"/>
    <property type="match status" value="1"/>
</dbReference>
<dbReference type="PANTHER" id="PTHR22767:SF3">
    <property type="entry name" value="N-ALPHA-ACETYLTRANSFERASE 25, NATB AUXILIARY SUBUNIT"/>
    <property type="match status" value="1"/>
</dbReference>
<organism evidence="2 3">
    <name type="scientific">Trichophyton interdigitale (strain MR816)</name>
    <dbReference type="NCBI Taxonomy" id="1215338"/>
    <lineage>
        <taxon>Eukaryota</taxon>
        <taxon>Fungi</taxon>
        <taxon>Dikarya</taxon>
        <taxon>Ascomycota</taxon>
        <taxon>Pezizomycotina</taxon>
        <taxon>Eurotiomycetes</taxon>
        <taxon>Eurotiomycetidae</taxon>
        <taxon>Onygenales</taxon>
        <taxon>Arthrodermataceae</taxon>
        <taxon>Trichophyton</taxon>
    </lineage>
</organism>